<proteinExistence type="predicted"/>
<organism evidence="1 2">
    <name type="scientific">Nematostella vectensis</name>
    <name type="common">Starlet sea anemone</name>
    <dbReference type="NCBI Taxonomy" id="45351"/>
    <lineage>
        <taxon>Eukaryota</taxon>
        <taxon>Metazoa</taxon>
        <taxon>Cnidaria</taxon>
        <taxon>Anthozoa</taxon>
        <taxon>Hexacorallia</taxon>
        <taxon>Actiniaria</taxon>
        <taxon>Edwardsiidae</taxon>
        <taxon>Nematostella</taxon>
    </lineage>
</organism>
<sequence>KSTGLKNIPACLLKDGATHIAKPLTALFNRSLAEGSIPSEWKHAVVSPIHKSGPGSDAANYRPISILPVVAKIWERALHIIVYSIKI</sequence>
<dbReference type="InParanoid" id="A7SUF1"/>
<name>A7SUF1_NEMVE</name>
<evidence type="ECO:0000313" key="1">
    <source>
        <dbReference type="EMBL" id="EDO32664.1"/>
    </source>
</evidence>
<dbReference type="OMA" id="SEWKHAV"/>
<dbReference type="eggNOG" id="KOG1075">
    <property type="taxonomic scope" value="Eukaryota"/>
</dbReference>
<dbReference type="EMBL" id="DS469812">
    <property type="protein sequence ID" value="EDO32664.1"/>
    <property type="molecule type" value="Genomic_DNA"/>
</dbReference>
<evidence type="ECO:0008006" key="3">
    <source>
        <dbReference type="Google" id="ProtNLM"/>
    </source>
</evidence>
<feature type="non-terminal residue" evidence="1">
    <location>
        <position position="1"/>
    </location>
</feature>
<protein>
    <recommendedName>
        <fullName evidence="3">Reverse transcriptase</fullName>
    </recommendedName>
</protein>
<dbReference type="Proteomes" id="UP000001593">
    <property type="component" value="Unassembled WGS sequence"/>
</dbReference>
<dbReference type="AlphaFoldDB" id="A7SUF1"/>
<keyword evidence="2" id="KW-1185">Reference proteome</keyword>
<gene>
    <name evidence="1" type="ORF">NEMVEDRAFT_v1g132224</name>
</gene>
<accession>A7SUF1</accession>
<dbReference type="PhylomeDB" id="A7SUF1"/>
<dbReference type="STRING" id="45351.A7SUF1"/>
<evidence type="ECO:0000313" key="2">
    <source>
        <dbReference type="Proteomes" id="UP000001593"/>
    </source>
</evidence>
<reference evidence="1 2" key="1">
    <citation type="journal article" date="2007" name="Science">
        <title>Sea anemone genome reveals ancestral eumetazoan gene repertoire and genomic organization.</title>
        <authorList>
            <person name="Putnam N.H."/>
            <person name="Srivastava M."/>
            <person name="Hellsten U."/>
            <person name="Dirks B."/>
            <person name="Chapman J."/>
            <person name="Salamov A."/>
            <person name="Terry A."/>
            <person name="Shapiro H."/>
            <person name="Lindquist E."/>
            <person name="Kapitonov V.V."/>
            <person name="Jurka J."/>
            <person name="Genikhovich G."/>
            <person name="Grigoriev I.V."/>
            <person name="Lucas S.M."/>
            <person name="Steele R.E."/>
            <person name="Finnerty J.R."/>
            <person name="Technau U."/>
            <person name="Martindale M.Q."/>
            <person name="Rokhsar D.S."/>
        </authorList>
    </citation>
    <scope>NUCLEOTIDE SEQUENCE [LARGE SCALE GENOMIC DNA]</scope>
    <source>
        <strain evidence="2">CH2 X CH6</strain>
    </source>
</reference>
<dbReference type="HOGENOM" id="CLU_118269_4_0_1"/>
<dbReference type="PANTHER" id="PTHR19446">
    <property type="entry name" value="REVERSE TRANSCRIPTASES"/>
    <property type="match status" value="1"/>
</dbReference>